<dbReference type="GO" id="GO:0000055">
    <property type="term" value="P:ribosomal large subunit export from nucleus"/>
    <property type="evidence" value="ECO:0007669"/>
    <property type="project" value="TreeGrafter"/>
</dbReference>
<keyword evidence="6" id="KW-1185">Reference proteome</keyword>
<feature type="compositionally biased region" description="Acidic residues" evidence="3">
    <location>
        <begin position="1189"/>
        <end position="1198"/>
    </location>
</feature>
<dbReference type="RefSeq" id="XP_018737369.1">
    <property type="nucleotide sequence ID" value="XM_018879454.1"/>
</dbReference>
<dbReference type="SUPFAM" id="SSF53300">
    <property type="entry name" value="vWA-like"/>
    <property type="match status" value="1"/>
</dbReference>
<feature type="compositionally biased region" description="Acidic residues" evidence="3">
    <location>
        <begin position="1710"/>
        <end position="1721"/>
    </location>
</feature>
<dbReference type="GeneID" id="30034424"/>
<dbReference type="OrthoDB" id="5186at2759"/>
<dbReference type="InterPro" id="IPR002035">
    <property type="entry name" value="VWF_A"/>
</dbReference>
<feature type="compositionally biased region" description="Acidic residues" evidence="3">
    <location>
        <begin position="1364"/>
        <end position="1407"/>
    </location>
</feature>
<evidence type="ECO:0000313" key="6">
    <source>
        <dbReference type="Proteomes" id="UP000189580"/>
    </source>
</evidence>
<dbReference type="PANTHER" id="PTHR48103:SF2">
    <property type="entry name" value="MIDASIN"/>
    <property type="match status" value="1"/>
</dbReference>
<dbReference type="PANTHER" id="PTHR48103">
    <property type="entry name" value="MIDASIN-RELATED"/>
    <property type="match status" value="1"/>
</dbReference>
<proteinExistence type="predicted"/>
<feature type="compositionally biased region" description="Basic and acidic residues" evidence="3">
    <location>
        <begin position="1271"/>
        <end position="1290"/>
    </location>
</feature>
<dbReference type="EMBL" id="CP014503">
    <property type="protein sequence ID" value="ANB14892.1"/>
    <property type="molecule type" value="Genomic_DNA"/>
</dbReference>
<feature type="compositionally biased region" description="Acidic residues" evidence="3">
    <location>
        <begin position="1301"/>
        <end position="1310"/>
    </location>
</feature>
<feature type="compositionally biased region" description="Basic and acidic residues" evidence="3">
    <location>
        <begin position="1541"/>
        <end position="1550"/>
    </location>
</feature>
<protein>
    <submittedName>
        <fullName evidence="5">AAA family ATPase midasin</fullName>
    </submittedName>
</protein>
<organism evidence="5 6">
    <name type="scientific">Sugiyamaella lignohabitans</name>
    <dbReference type="NCBI Taxonomy" id="796027"/>
    <lineage>
        <taxon>Eukaryota</taxon>
        <taxon>Fungi</taxon>
        <taxon>Dikarya</taxon>
        <taxon>Ascomycota</taxon>
        <taxon>Saccharomycotina</taxon>
        <taxon>Dipodascomycetes</taxon>
        <taxon>Dipodascales</taxon>
        <taxon>Trichomonascaceae</taxon>
        <taxon>Sugiyamaella</taxon>
    </lineage>
</organism>
<feature type="compositionally biased region" description="Acidic residues" evidence="3">
    <location>
        <begin position="1640"/>
        <end position="1659"/>
    </location>
</feature>
<dbReference type="Proteomes" id="UP000189580">
    <property type="component" value="Chromosome b"/>
</dbReference>
<feature type="compositionally biased region" description="Basic and acidic residues" evidence="3">
    <location>
        <begin position="1201"/>
        <end position="1224"/>
    </location>
</feature>
<dbReference type="KEGG" id="slb:AWJ20_2505"/>
<reference evidence="5 6" key="1">
    <citation type="submission" date="2016-02" db="EMBL/GenBank/DDBJ databases">
        <title>Complete genome sequence and transcriptome regulation of the pentose utilising yeast Sugiyamaella lignohabitans.</title>
        <authorList>
            <person name="Bellasio M."/>
            <person name="Peymann A."/>
            <person name="Valli M."/>
            <person name="Sipitzky M."/>
            <person name="Graf A."/>
            <person name="Sauer M."/>
            <person name="Marx H."/>
            <person name="Mattanovich D."/>
        </authorList>
    </citation>
    <scope>NUCLEOTIDE SEQUENCE [LARGE SCALE GENOMIC DNA]</scope>
    <source>
        <strain evidence="5 6">CBS 10342</strain>
    </source>
</reference>
<feature type="compositionally biased region" description="Acidic residues" evidence="3">
    <location>
        <begin position="1520"/>
        <end position="1530"/>
    </location>
</feature>
<evidence type="ECO:0000256" key="2">
    <source>
        <dbReference type="ARBA" id="ARBA00022840"/>
    </source>
</evidence>
<name>A0A167F686_9ASCO</name>
<feature type="compositionally biased region" description="Basic and acidic residues" evidence="3">
    <location>
        <begin position="1468"/>
        <end position="1480"/>
    </location>
</feature>
<feature type="compositionally biased region" description="Basic and acidic residues" evidence="3">
    <location>
        <begin position="1575"/>
        <end position="1615"/>
    </location>
</feature>
<evidence type="ECO:0000259" key="4">
    <source>
        <dbReference type="PROSITE" id="PS50234"/>
    </source>
</evidence>
<feature type="compositionally biased region" description="Basic and acidic residues" evidence="3">
    <location>
        <begin position="1408"/>
        <end position="1419"/>
    </location>
</feature>
<dbReference type="PROSITE" id="PS50234">
    <property type="entry name" value="VWFA"/>
    <property type="match status" value="1"/>
</dbReference>
<evidence type="ECO:0000313" key="5">
    <source>
        <dbReference type="EMBL" id="ANB14892.1"/>
    </source>
</evidence>
<feature type="region of interest" description="Disordered" evidence="3">
    <location>
        <begin position="1710"/>
        <end position="1734"/>
    </location>
</feature>
<dbReference type="CDD" id="cd01460">
    <property type="entry name" value="vWA_midasin"/>
    <property type="match status" value="1"/>
</dbReference>
<dbReference type="GO" id="GO:0000027">
    <property type="term" value="P:ribosomal large subunit assembly"/>
    <property type="evidence" value="ECO:0007669"/>
    <property type="project" value="TreeGrafter"/>
</dbReference>
<keyword evidence="2" id="KW-0067">ATP-binding</keyword>
<evidence type="ECO:0000256" key="1">
    <source>
        <dbReference type="ARBA" id="ARBA00022741"/>
    </source>
</evidence>
<dbReference type="GO" id="GO:0030687">
    <property type="term" value="C:preribosome, large subunit precursor"/>
    <property type="evidence" value="ECO:0007669"/>
    <property type="project" value="TreeGrafter"/>
</dbReference>
<dbReference type="Gene3D" id="3.40.50.410">
    <property type="entry name" value="von Willebrand factor, type A domain"/>
    <property type="match status" value="1"/>
</dbReference>
<accession>A0A167F686</accession>
<feature type="compositionally biased region" description="Acidic residues" evidence="3">
    <location>
        <begin position="1420"/>
        <end position="1451"/>
    </location>
</feature>
<dbReference type="GO" id="GO:0005524">
    <property type="term" value="F:ATP binding"/>
    <property type="evidence" value="ECO:0007669"/>
    <property type="project" value="UniProtKB-KW"/>
</dbReference>
<feature type="region of interest" description="Disordered" evidence="3">
    <location>
        <begin position="1161"/>
        <end position="1684"/>
    </location>
</feature>
<feature type="compositionally biased region" description="Acidic residues" evidence="3">
    <location>
        <begin position="1329"/>
        <end position="1346"/>
    </location>
</feature>
<feature type="domain" description="VWFA" evidence="4">
    <location>
        <begin position="1816"/>
        <end position="2011"/>
    </location>
</feature>
<feature type="compositionally biased region" description="Acidic residues" evidence="3">
    <location>
        <begin position="1551"/>
        <end position="1560"/>
    </location>
</feature>
<feature type="compositionally biased region" description="Polar residues" evidence="3">
    <location>
        <begin position="1617"/>
        <end position="1626"/>
    </location>
</feature>
<sequence>MVVLYIPNLPFDPAIHQHVEHERKSVRSRQYDNERQALEIIRQIFVGEKPDSVERALISHRPETVNDITFDTYRPKESQLENIHREWMSLMDTAVGPTIVEKLLNSSLEEVELWHINCSRFISRIEERFFHYYDISSILTGFIKSMQLGFGIIASNRDTKNQLPWLVDPISLISPSFLYEVFEVSGKRLLKTGEEQVLESLYLYALQCAVFNIKKTSSTRNKDNQPSFSLVDLVLKTFYYKWSLGKMRQKEEEAANASIFKDNSEQEADEDFKRMFPDYEEVMDVDESSEKSFIEPRSRELMNIHKSLFDPGETPLTLSNVVLDGVETTRKLLQHITPSTTDKVSAANILSSLIFSLSNKIENVFENKSGPINFYHDSKQDETDRVTELAKAIRNRIKNLLERWPEHSTLQNIAVSCEELLAYPCTAPIARLLQKLEQILTFLHEWEAYASREVSVSSFIDQVVSLIISWRKLELSTWAGLLRSEEEAFETKASQWWFYLYENIIEIPMRPDDVDALNVADLVQTLSVFVSEATYGQFETYLVLLITFSKHAKSLAVSDPKLDLISNAVLNVVTFYRQYLPQVETDILEFKKTLKKEMNDVILLASWKDTNISALKESARRSHHKLFKIVRKYRSFLAGKITGLVDKPSKAIPLNVNSLPAELKIDGIALNSIQPHLYVAEKFEFWQSRPMRLKGIHGTIKYFQSMASKIKLDEVLSLEPLAVSALEDSDRLRNATPSTVNEENKKVISSLKMEKSKTLTLTLKGLREAGLKYTVKRDITSAQSKITQILASTNSLDAIDTGKGDSYFFKILEFLPRIRFAVSSNETDVPTNDLQRALAIGENALSVLTAQRTSISMLARTSSTLQSMEETAKKITSLFDAGDRILPVSGIYDDCQRAWRILHWAPDMIKFVSNVWSSLVSMGKFTDNGDFTNAVNKFANRLSDLKRQVSEFDVLYQSNVRTEQLTIVVQDIFECVAEFKISIDGLRSDSKYQLVTDTLLSWIRSVDTTAETKGFAMQPEFELATLNTAVCDLSDSVLVVTQSILKTWQEIANLSAAEDNWFTDSQSRLIKLAKQLHGDRIIEKITQCVSMVVSIGSQNELASGEAISTFATALPFVQEYLKLFKRIHHLIIGNYSVTSKATYLLLSCLNNLSTNGFCTPSEETNEVDSGATKEGTGLGDGSGAKDHSEDIEDDEDLSEQAQKDNEDQENNDDRDGEDNAKEMEGDMAGNLEDASDQEDKDDDEDENDEDNEDDEIDDEVGDIDDLDPNAIDEKMWDEKADDNKKEKDSENVPEGNSDEMQGQDDDDEADNQEKPDNQDNQGNEGDKEEKEEDDEAEDEEDVGEQEDNVKQDNEELESQVPEADALELPEDMNLDNEDLNDEENGDNKDEMDEDIENGDMEDDMEDTKEDHEGNEHENIDRDDDEDGQEDDNDDAEDVEDSNSMQVDEEPETEQHQGEEDEQGDAPEAEVKDEGDAKNGTEEMQIDTEGLQGPDMADEDDANAEESTTSKQESSSKGEGADLEQSEEQNNMDDGGGKSSLKPKEEEQSIKEEEDSADAEDEARKEANDSIQKLGDAMKEFYRRRQEINKPSSDVKEEKPEDSANVRPDEFEHVDGENSAQDTQALGESNADHKQNIDENMAIDDEVDEIPEAQEQEVNTEEPLATDGDDQTEEQKDSDLQDASSKITSMVGERASAANDEWLADETADNQQDYEDDDDDLEIVGSDVNSSNETPCRELDDARVLWKKYDSNTQELALSLCEQLRLILEPTQATKLRGDFKTGKRLNMKRIIPYIASSFKKDKIWMRRTKPSKRQFQIMIAVDDSKSMSESQSVDLAFQTIALVSKALTLLEAGQLAITRFGDNARLLHGFEKPFSSESGAEVLQWFGFEQQRTDVQKLLSSSLQLFETAKYSARQDLWQLEIIISDGICEDHEALRRLVRRAQEERIMLVFVIVDAINKSGSILEMNQVKYQEDAEGNMKLKMEKYLDTFPFDFYVIVRDIRELPGVLSSVLRQYFAEVAEH</sequence>
<evidence type="ECO:0000256" key="3">
    <source>
        <dbReference type="SAM" id="MobiDB-lite"/>
    </source>
</evidence>
<gene>
    <name evidence="5" type="primary">MDN1</name>
    <name evidence="5" type="ORF">AWJ20_2505</name>
</gene>
<keyword evidence="1" id="KW-0547">Nucleotide-binding</keyword>
<feature type="compositionally biased region" description="Acidic residues" evidence="3">
    <location>
        <begin position="1233"/>
        <end position="1267"/>
    </location>
</feature>
<feature type="compositionally biased region" description="Acidic residues" evidence="3">
    <location>
        <begin position="1458"/>
        <end position="1467"/>
    </location>
</feature>
<dbReference type="InterPro" id="IPR036465">
    <property type="entry name" value="vWFA_dom_sf"/>
</dbReference>
<dbReference type="GO" id="GO:0005634">
    <property type="term" value="C:nucleus"/>
    <property type="evidence" value="ECO:0007669"/>
    <property type="project" value="TreeGrafter"/>
</dbReference>